<dbReference type="GO" id="GO:0015074">
    <property type="term" value="P:DNA integration"/>
    <property type="evidence" value="ECO:0007669"/>
    <property type="project" value="InterPro"/>
</dbReference>
<dbReference type="InterPro" id="IPR001878">
    <property type="entry name" value="Znf_CCHC"/>
</dbReference>
<dbReference type="Gene3D" id="4.10.60.10">
    <property type="entry name" value="Zinc finger, CCHC-type"/>
    <property type="match status" value="1"/>
</dbReference>
<dbReference type="SUPFAM" id="SSF57756">
    <property type="entry name" value="Retrovirus zinc finger-like domains"/>
    <property type="match status" value="1"/>
</dbReference>
<organism evidence="6 7">
    <name type="scientific">Perkinsus olseni</name>
    <name type="common">Perkinsus atlanticus</name>
    <dbReference type="NCBI Taxonomy" id="32597"/>
    <lineage>
        <taxon>Eukaryota</taxon>
        <taxon>Sar</taxon>
        <taxon>Alveolata</taxon>
        <taxon>Perkinsozoa</taxon>
        <taxon>Perkinsea</taxon>
        <taxon>Perkinsida</taxon>
        <taxon>Perkinsidae</taxon>
        <taxon>Perkinsus</taxon>
    </lineage>
</organism>
<gene>
    <name evidence="6" type="ORF">FOZ60_000281</name>
</gene>
<evidence type="ECO:0008006" key="8">
    <source>
        <dbReference type="Google" id="ProtNLM"/>
    </source>
</evidence>
<keyword evidence="3" id="KW-0732">Signal</keyword>
<feature type="compositionally biased region" description="Low complexity" evidence="2">
    <location>
        <begin position="188"/>
        <end position="198"/>
    </location>
</feature>
<accession>A0A7J6P2T2</accession>
<comment type="caution">
    <text evidence="6">The sequence shown here is derived from an EMBL/GenBank/DDBJ whole genome shotgun (WGS) entry which is preliminary data.</text>
</comment>
<dbReference type="PROSITE" id="PS50158">
    <property type="entry name" value="ZF_CCHC"/>
    <property type="match status" value="1"/>
</dbReference>
<evidence type="ECO:0000313" key="6">
    <source>
        <dbReference type="EMBL" id="KAF4690402.1"/>
    </source>
</evidence>
<sequence length="1078" mass="118940">MPLWLVRTTRLWTMPNLVTSIRLLRALQLASAARIVDYHVLPPTPREAVTEIWSALGKAYGLTPNQAVHKLRTVQFEVGTTHIDDLASRIAEWSELAWPFLSPRDRDCVAASIFWGALPKTAQVKHAYAQVSSHHPDGRVTMVESVEICRPLFEDEHDDTVELGMIAQSSSSSHHSSHRSTPYGRSGGSSRRGFSSAGKGKGRGKGRPGGTSAANQLVSLLQSVLQGDNGGSAAVVTCYRCGERGHKANVCPRTNRPSKVSSLVILEDVCDRLFLLDSGCSLSTFDASTATALTRASADPVDHSFSNLQGIPGKLPVQLCAGQLDVLGVTLTRWGIAASFPSVSGLHLSGLLGLDFIRAQGGLVVSFIADGWPCYSFGPRSTPSLTSPSPPICFSSAPALPVSVGIQVCDGFDCSTTTASLDIGTVRGSHVITDVVETGDFILRQHSPLSGATPAYWEVEWKWLDGVPSRHIMIPDYNVREKFAPRLVDQWQAALEEWITLGWLEPTEISLLQATSPLVLVPQEHKVSTPVRPCIDLSWVNDRIRSLPNELRSGPVACPEHIRRWRAFPGNPEDLFLVDLKKAFLQIHICPQQTYWLGLRLRWKHPEGFRMLRLPFGLSISPKCLEVCLDRVLQPFRDRLDKYLDDIVLPRELLTHVRDLLASNGFPTKEPEPLLSSRVLGLQCDPSGRRIPRYCILRPVDLPASSTDCLPAFLGDQSTAPPRDAHGRLILTDKRALTVLAQALHHHEGSPALHDRLRELVSYPALRAFCRDFVRSCPTCSLSKVTVSAAVDAGLADRPELPRTHSPWVGVHMDIVGPYKEYELYVVTLVDNFSGYLLTRVTKSMPTSQVASALLRTVFECFNTVPRTVYHDGGSQFTSAEFLSTLNWMHASSVPSPVASSWVNGKVERVHRVLNERVRSASATDLSFGLFKTTIAKATSMFNTATTRRTGRTPHSLVFSFPPWPYPEVDPVFRPPEESVDTITDADYPDSAPPLPRLRSGRLPAVGEIWLVRRFGKQKKYYRPFLPCRIVQVVSPRVYKVALANLRSTKRVHLHHLKFISPAAVRKLPSASLPAASS</sequence>
<evidence type="ECO:0000256" key="1">
    <source>
        <dbReference type="PROSITE-ProRule" id="PRU00047"/>
    </source>
</evidence>
<dbReference type="Gene3D" id="3.10.10.10">
    <property type="entry name" value="HIV Type 1 Reverse Transcriptase, subunit A, domain 1"/>
    <property type="match status" value="1"/>
</dbReference>
<proteinExistence type="predicted"/>
<dbReference type="Proteomes" id="UP000541610">
    <property type="component" value="Unassembled WGS sequence"/>
</dbReference>
<evidence type="ECO:0000256" key="3">
    <source>
        <dbReference type="SAM" id="SignalP"/>
    </source>
</evidence>
<dbReference type="InterPro" id="IPR001584">
    <property type="entry name" value="Integrase_cat-core"/>
</dbReference>
<dbReference type="Gene3D" id="3.30.420.10">
    <property type="entry name" value="Ribonuclease H-like superfamily/Ribonuclease H"/>
    <property type="match status" value="1"/>
</dbReference>
<keyword evidence="1" id="KW-0862">Zinc</keyword>
<dbReference type="PANTHER" id="PTHR37984:SF5">
    <property type="entry name" value="PROTEIN NYNRIN-LIKE"/>
    <property type="match status" value="1"/>
</dbReference>
<dbReference type="Pfam" id="PF00098">
    <property type="entry name" value="zf-CCHC"/>
    <property type="match status" value="1"/>
</dbReference>
<dbReference type="Pfam" id="PF00665">
    <property type="entry name" value="rve"/>
    <property type="match status" value="1"/>
</dbReference>
<dbReference type="SUPFAM" id="SSF53098">
    <property type="entry name" value="Ribonuclease H-like"/>
    <property type="match status" value="1"/>
</dbReference>
<keyword evidence="1" id="KW-0863">Zinc-finger</keyword>
<dbReference type="GO" id="GO:0008270">
    <property type="term" value="F:zinc ion binding"/>
    <property type="evidence" value="ECO:0007669"/>
    <property type="project" value="UniProtKB-KW"/>
</dbReference>
<dbReference type="InterPro" id="IPR043502">
    <property type="entry name" value="DNA/RNA_pol_sf"/>
</dbReference>
<protein>
    <recommendedName>
        <fullName evidence="8">Paraneoplastic Ma antigen</fullName>
    </recommendedName>
</protein>
<feature type="chain" id="PRO_5029687753" description="Paraneoplastic Ma antigen" evidence="3">
    <location>
        <begin position="33"/>
        <end position="1078"/>
    </location>
</feature>
<dbReference type="InterPro" id="IPR012337">
    <property type="entry name" value="RNaseH-like_sf"/>
</dbReference>
<evidence type="ECO:0000259" key="5">
    <source>
        <dbReference type="PROSITE" id="PS50994"/>
    </source>
</evidence>
<dbReference type="EMBL" id="JABANP010000100">
    <property type="protein sequence ID" value="KAF4690402.1"/>
    <property type="molecule type" value="Genomic_DNA"/>
</dbReference>
<feature type="domain" description="CCHC-type" evidence="4">
    <location>
        <begin position="238"/>
        <end position="253"/>
    </location>
</feature>
<keyword evidence="1" id="KW-0479">Metal-binding</keyword>
<evidence type="ECO:0000259" key="4">
    <source>
        <dbReference type="PROSITE" id="PS50158"/>
    </source>
</evidence>
<evidence type="ECO:0000256" key="2">
    <source>
        <dbReference type="SAM" id="MobiDB-lite"/>
    </source>
</evidence>
<name>A0A7J6P2T2_PEROL</name>
<feature type="domain" description="Integrase catalytic" evidence="5">
    <location>
        <begin position="803"/>
        <end position="962"/>
    </location>
</feature>
<dbReference type="AlphaFoldDB" id="A0A7J6P2T2"/>
<dbReference type="SUPFAM" id="SSF56672">
    <property type="entry name" value="DNA/RNA polymerases"/>
    <property type="match status" value="1"/>
</dbReference>
<dbReference type="InterPro" id="IPR036875">
    <property type="entry name" value="Znf_CCHC_sf"/>
</dbReference>
<dbReference type="SMART" id="SM00343">
    <property type="entry name" value="ZnF_C2HC"/>
    <property type="match status" value="1"/>
</dbReference>
<dbReference type="InterPro" id="IPR036397">
    <property type="entry name" value="RNaseH_sf"/>
</dbReference>
<dbReference type="PROSITE" id="PS50994">
    <property type="entry name" value="INTEGRASE"/>
    <property type="match status" value="1"/>
</dbReference>
<dbReference type="InterPro" id="IPR050951">
    <property type="entry name" value="Retrovirus_Pol_polyprotein"/>
</dbReference>
<reference evidence="6 7" key="1">
    <citation type="submission" date="2020-04" db="EMBL/GenBank/DDBJ databases">
        <title>Perkinsus olseni comparative genomics.</title>
        <authorList>
            <person name="Bogema D.R."/>
        </authorList>
    </citation>
    <scope>NUCLEOTIDE SEQUENCE [LARGE SCALE GENOMIC DNA]</scope>
    <source>
        <strain evidence="6">00978-12</strain>
    </source>
</reference>
<feature type="region of interest" description="Disordered" evidence="2">
    <location>
        <begin position="168"/>
        <end position="213"/>
    </location>
</feature>
<feature type="signal peptide" evidence="3">
    <location>
        <begin position="1"/>
        <end position="32"/>
    </location>
</feature>
<dbReference type="OrthoDB" id="6082665at2759"/>
<evidence type="ECO:0000313" key="7">
    <source>
        <dbReference type="Proteomes" id="UP000541610"/>
    </source>
</evidence>
<dbReference type="GO" id="GO:0003676">
    <property type="term" value="F:nucleic acid binding"/>
    <property type="evidence" value="ECO:0007669"/>
    <property type="project" value="InterPro"/>
</dbReference>
<dbReference type="PANTHER" id="PTHR37984">
    <property type="entry name" value="PROTEIN CBG26694"/>
    <property type="match status" value="1"/>
</dbReference>